<dbReference type="PANTHER" id="PTHR43135">
    <property type="entry name" value="ALPHA-D-RIBOSE 1-METHYLPHOSPHONATE 5-TRIPHOSPHATE DIPHOSPHATASE"/>
    <property type="match status" value="1"/>
</dbReference>
<comment type="caution">
    <text evidence="2">The sequence shown here is derived from an EMBL/GenBank/DDBJ whole genome shotgun (WGS) entry which is preliminary data.</text>
</comment>
<organism evidence="2 3">
    <name type="scientific">Friedmanniomyces simplex</name>
    <dbReference type="NCBI Taxonomy" id="329884"/>
    <lineage>
        <taxon>Eukaryota</taxon>
        <taxon>Fungi</taxon>
        <taxon>Dikarya</taxon>
        <taxon>Ascomycota</taxon>
        <taxon>Pezizomycotina</taxon>
        <taxon>Dothideomycetes</taxon>
        <taxon>Dothideomycetidae</taxon>
        <taxon>Mycosphaerellales</taxon>
        <taxon>Teratosphaeriaceae</taxon>
        <taxon>Friedmanniomyces</taxon>
    </lineage>
</organism>
<dbReference type="InterPro" id="IPR051781">
    <property type="entry name" value="Metallo-dep_Hydrolase"/>
</dbReference>
<dbReference type="PANTHER" id="PTHR43135:SF3">
    <property type="entry name" value="ALPHA-D-RIBOSE 1-METHYLPHOSPHONATE 5-TRIPHOSPHATE DIPHOSPHATASE"/>
    <property type="match status" value="1"/>
</dbReference>
<evidence type="ECO:0000259" key="1">
    <source>
        <dbReference type="Pfam" id="PF01979"/>
    </source>
</evidence>
<dbReference type="STRING" id="329884.A0A4U0XIH5"/>
<dbReference type="InterPro" id="IPR032466">
    <property type="entry name" value="Metal_Hydrolase"/>
</dbReference>
<dbReference type="SUPFAM" id="SSF51338">
    <property type="entry name" value="Composite domain of metallo-dependent hydrolases"/>
    <property type="match status" value="1"/>
</dbReference>
<sequence length="361" mass="38303">MATLLCAARVFDGHSFTEPKDVIIRDGTIESISSHTGQPHDNAVLIDADGQYLVPGFIDCHVHIRDQSQLAAHANHGVTTVLDMGSWPASLVDSFRGLPGMPDYLAAGPPAFPPGGHAAKSTMIPRSFVVGSEDDAVGFVRSRVMEKTDYVKIICEDDCDPSPIRKLASEAKLAGKTSIAHTVSTKTFQLALEADVDVITHAPLDDDLSEALVAAMKRSGKVSVPTLVMMQAVAQRPKKLRPADDVQHAVESVRRLHAAGVPILAGTDSNEGVPGGPAEVKHGESYAVELRLLESAGLTPLEVLQSATSWPAEHLGLRDRGSVVVGNRADLVLLAENPLTGIAALQKIASVWCHGVQVRNA</sequence>
<protein>
    <recommendedName>
        <fullName evidence="1">Amidohydrolase-related domain-containing protein</fullName>
    </recommendedName>
</protein>
<dbReference type="SUPFAM" id="SSF51556">
    <property type="entry name" value="Metallo-dependent hydrolases"/>
    <property type="match status" value="1"/>
</dbReference>
<dbReference type="Gene3D" id="2.30.40.10">
    <property type="entry name" value="Urease, subunit C, domain 1"/>
    <property type="match status" value="1"/>
</dbReference>
<proteinExistence type="predicted"/>
<dbReference type="AlphaFoldDB" id="A0A4U0XIH5"/>
<name>A0A4U0XIH5_9PEZI</name>
<accession>A0A4U0XIH5</accession>
<evidence type="ECO:0000313" key="3">
    <source>
        <dbReference type="Proteomes" id="UP000309340"/>
    </source>
</evidence>
<dbReference type="InterPro" id="IPR011059">
    <property type="entry name" value="Metal-dep_hydrolase_composite"/>
</dbReference>
<dbReference type="Pfam" id="PF01979">
    <property type="entry name" value="Amidohydro_1"/>
    <property type="match status" value="1"/>
</dbReference>
<dbReference type="InterPro" id="IPR006680">
    <property type="entry name" value="Amidohydro-rel"/>
</dbReference>
<dbReference type="Gene3D" id="3.40.50.10910">
    <property type="entry name" value="Amidohydrolase"/>
    <property type="match status" value="1"/>
</dbReference>
<dbReference type="EMBL" id="NAJQ01000178">
    <property type="protein sequence ID" value="TKA75936.1"/>
    <property type="molecule type" value="Genomic_DNA"/>
</dbReference>
<feature type="domain" description="Amidohydrolase-related" evidence="1">
    <location>
        <begin position="52"/>
        <end position="358"/>
    </location>
</feature>
<evidence type="ECO:0000313" key="2">
    <source>
        <dbReference type="EMBL" id="TKA75936.1"/>
    </source>
</evidence>
<dbReference type="GO" id="GO:0016810">
    <property type="term" value="F:hydrolase activity, acting on carbon-nitrogen (but not peptide) bonds"/>
    <property type="evidence" value="ECO:0007669"/>
    <property type="project" value="InterPro"/>
</dbReference>
<dbReference type="Gene3D" id="1.20.58.520">
    <property type="entry name" value="Amidohydrolase"/>
    <property type="match status" value="1"/>
</dbReference>
<dbReference type="Gene3D" id="3.30.110.90">
    <property type="entry name" value="Amidohydrolase"/>
    <property type="match status" value="1"/>
</dbReference>
<keyword evidence="3" id="KW-1185">Reference proteome</keyword>
<reference evidence="2 3" key="1">
    <citation type="submission" date="2017-03" db="EMBL/GenBank/DDBJ databases">
        <title>Genomes of endolithic fungi from Antarctica.</title>
        <authorList>
            <person name="Coleine C."/>
            <person name="Masonjones S."/>
            <person name="Stajich J.E."/>
        </authorList>
    </citation>
    <scope>NUCLEOTIDE SEQUENCE [LARGE SCALE GENOMIC DNA]</scope>
    <source>
        <strain evidence="2 3">CCFEE 5184</strain>
    </source>
</reference>
<dbReference type="Proteomes" id="UP000309340">
    <property type="component" value="Unassembled WGS sequence"/>
</dbReference>
<dbReference type="OrthoDB" id="194468at2759"/>
<gene>
    <name evidence="2" type="ORF">B0A55_05876</name>
</gene>